<organism evidence="2 3">
    <name type="scientific">Tetranychus urticae</name>
    <name type="common">Two-spotted spider mite</name>
    <dbReference type="NCBI Taxonomy" id="32264"/>
    <lineage>
        <taxon>Eukaryota</taxon>
        <taxon>Metazoa</taxon>
        <taxon>Ecdysozoa</taxon>
        <taxon>Arthropoda</taxon>
        <taxon>Chelicerata</taxon>
        <taxon>Arachnida</taxon>
        <taxon>Acari</taxon>
        <taxon>Acariformes</taxon>
        <taxon>Trombidiformes</taxon>
        <taxon>Prostigmata</taxon>
        <taxon>Eleutherengona</taxon>
        <taxon>Raphignathae</taxon>
        <taxon>Tetranychoidea</taxon>
        <taxon>Tetranychidae</taxon>
        <taxon>Tetranychus</taxon>
    </lineage>
</organism>
<dbReference type="Pfam" id="PF08719">
    <property type="entry name" value="NADAR"/>
    <property type="match status" value="1"/>
</dbReference>
<sequence>MAGLDISSLFFTEDLLNHLYGELDINTNAPSVQANRGPFAYGCRSPNQITTIVMEGNKHRVLTYNSAQHYYQSERARMMCAPELADKVRRSDQPVTDGWVPDEDYEKHVNEWDRCKVDVAFKANWLKFNQNKDLAYELLLTGNRPMVHEDSYLGGVCWGKSISWPEINRKMLMIIREDLRRRAA</sequence>
<dbReference type="Proteomes" id="UP000015104">
    <property type="component" value="Unassembled WGS sequence"/>
</dbReference>
<reference evidence="2" key="2">
    <citation type="submission" date="2015-06" db="UniProtKB">
        <authorList>
            <consortium name="EnsemblMetazoa"/>
        </authorList>
    </citation>
    <scope>IDENTIFICATION</scope>
</reference>
<evidence type="ECO:0000259" key="1">
    <source>
        <dbReference type="Pfam" id="PF08719"/>
    </source>
</evidence>
<proteinExistence type="predicted"/>
<feature type="domain" description="NADAR" evidence="1">
    <location>
        <begin position="41"/>
        <end position="150"/>
    </location>
</feature>
<dbReference type="HOGENOM" id="CLU_083451_0_0_1"/>
<dbReference type="SUPFAM" id="SSF143990">
    <property type="entry name" value="YbiA-like"/>
    <property type="match status" value="1"/>
</dbReference>
<evidence type="ECO:0000313" key="2">
    <source>
        <dbReference type="EnsemblMetazoa" id="tetur32g00330.1"/>
    </source>
</evidence>
<dbReference type="InterPro" id="IPR012816">
    <property type="entry name" value="NADAR"/>
</dbReference>
<keyword evidence="3" id="KW-1185">Reference proteome</keyword>
<evidence type="ECO:0000313" key="3">
    <source>
        <dbReference type="Proteomes" id="UP000015104"/>
    </source>
</evidence>
<dbReference type="AlphaFoldDB" id="T1L1P1"/>
<dbReference type="EMBL" id="CAEY01000920">
    <property type="status" value="NOT_ANNOTATED_CDS"/>
    <property type="molecule type" value="Genomic_DNA"/>
</dbReference>
<reference evidence="3" key="1">
    <citation type="submission" date="2011-08" db="EMBL/GenBank/DDBJ databases">
        <authorList>
            <person name="Rombauts S."/>
        </authorList>
    </citation>
    <scope>NUCLEOTIDE SEQUENCE</scope>
    <source>
        <strain evidence="3">London</strain>
    </source>
</reference>
<dbReference type="EnsemblMetazoa" id="tetur32g00330.1">
    <property type="protein sequence ID" value="tetur32g00330.1"/>
    <property type="gene ID" value="tetur32g00330"/>
</dbReference>
<dbReference type="InterPro" id="IPR037238">
    <property type="entry name" value="YbiA-like_sf"/>
</dbReference>
<accession>T1L1P1</accession>
<dbReference type="Gene3D" id="1.10.357.40">
    <property type="entry name" value="YbiA-like"/>
    <property type="match status" value="1"/>
</dbReference>
<name>T1L1P1_TETUR</name>
<dbReference type="CDD" id="cd15457">
    <property type="entry name" value="NADAR"/>
    <property type="match status" value="1"/>
</dbReference>
<protein>
    <recommendedName>
        <fullName evidence="1">NADAR domain-containing protein</fullName>
    </recommendedName>
</protein>